<dbReference type="InterPro" id="IPR050134">
    <property type="entry name" value="NAD-dep_sirtuin_deacylases"/>
</dbReference>
<feature type="binding site" evidence="3">
    <location>
        <begin position="170"/>
        <end position="172"/>
    </location>
    <ligand>
        <name>NAD(+)</name>
        <dbReference type="ChEBI" id="CHEBI:57540"/>
    </ligand>
</feature>
<feature type="binding site" evidence="3">
    <location>
        <position position="56"/>
    </location>
    <ligand>
        <name>substrate</name>
    </ligand>
</feature>
<dbReference type="InterPro" id="IPR026590">
    <property type="entry name" value="Ssirtuin_cat_dom"/>
</dbReference>
<keyword evidence="1" id="KW-0808">Transferase</keyword>
<sequence>MKKIVVLSGAGISAESGIPTFRASDGLWENHRIEDVATPEAWHRNPELVQDFYNQRRKQALSVQPNAGHLALVKLEEKYDVTVITQNVDNLHEKAGSSKVVHLHGELFKSRSTVDESLIYDIDGWEIKAGDLCEKGSQLRPHIVWFGEAVPMMDIALEITNEADMLIVVGTSLNVYPAAGLVYAVRAGVPIYVVDPNTPAMQKRPNVTFIAEPATIGLTELAEQLLAEADAS</sequence>
<dbReference type="PANTHER" id="PTHR11085:SF4">
    <property type="entry name" value="NAD-DEPENDENT PROTEIN DEACYLASE"/>
    <property type="match status" value="1"/>
</dbReference>
<dbReference type="InterPro" id="IPR029035">
    <property type="entry name" value="DHS-like_NAD/FAD-binding_dom"/>
</dbReference>
<comment type="caution">
    <text evidence="6">The sequence shown here is derived from an EMBL/GenBank/DDBJ whole genome shotgun (WGS) entry which is preliminary data.</text>
</comment>
<protein>
    <recommendedName>
        <fullName evidence="3">NAD-dependent protein deacylase</fullName>
        <ecNumber evidence="3">2.3.1.286</ecNumber>
    </recommendedName>
    <alternativeName>
        <fullName evidence="3">Regulatory protein SIR2 homolog</fullName>
    </alternativeName>
</protein>
<feature type="binding site" evidence="3">
    <location>
        <position position="214"/>
    </location>
    <ligand>
        <name>NAD(+)</name>
        <dbReference type="ChEBI" id="CHEBI:57540"/>
    </ligand>
</feature>
<evidence type="ECO:0000256" key="4">
    <source>
        <dbReference type="PROSITE-ProRule" id="PRU00236"/>
    </source>
</evidence>
<dbReference type="SUPFAM" id="SSF52467">
    <property type="entry name" value="DHS-like NAD/FAD-binding domain"/>
    <property type="match status" value="1"/>
</dbReference>
<dbReference type="AlphaFoldDB" id="A0A327NGB0"/>
<comment type="catalytic activity">
    <reaction evidence="3">
        <text>N(6)-succinyl-L-lysyl-[protein] + NAD(+) + H2O = 2''-O-succinyl-ADP-D-ribose + nicotinamide + L-lysyl-[protein]</text>
        <dbReference type="Rhea" id="RHEA:47668"/>
        <dbReference type="Rhea" id="RHEA-COMP:9752"/>
        <dbReference type="Rhea" id="RHEA-COMP:11877"/>
        <dbReference type="ChEBI" id="CHEBI:15377"/>
        <dbReference type="ChEBI" id="CHEBI:17154"/>
        <dbReference type="ChEBI" id="CHEBI:29969"/>
        <dbReference type="ChEBI" id="CHEBI:57540"/>
        <dbReference type="ChEBI" id="CHEBI:87830"/>
        <dbReference type="ChEBI" id="CHEBI:87832"/>
    </reaction>
</comment>
<comment type="function">
    <text evidence="3">NAD-dependent lysine deacetylase and desuccinylase that specifically removes acetyl and succinyl groups on target proteins. Modulates the activities of several proteins which are inactive in their acylated form.</text>
</comment>
<evidence type="ECO:0000256" key="3">
    <source>
        <dbReference type="HAMAP-Rule" id="MF_01121"/>
    </source>
</evidence>
<keyword evidence="7" id="KW-1185">Reference proteome</keyword>
<dbReference type="InterPro" id="IPR026591">
    <property type="entry name" value="Sirtuin_cat_small_dom_sf"/>
</dbReference>
<evidence type="ECO:0000313" key="6">
    <source>
        <dbReference type="EMBL" id="RAI73865.1"/>
    </source>
</evidence>
<reference evidence="6 7" key="1">
    <citation type="submission" date="2018-06" db="EMBL/GenBank/DDBJ databases">
        <title>Spirosoma sp. HMF3257 Genome sequencing and assembly.</title>
        <authorList>
            <person name="Kang H."/>
            <person name="Cha I."/>
            <person name="Kim H."/>
            <person name="Kang J."/>
            <person name="Joh K."/>
        </authorList>
    </citation>
    <scope>NUCLEOTIDE SEQUENCE [LARGE SCALE GENOMIC DNA]</scope>
    <source>
        <strain evidence="6 7">HMF3257</strain>
    </source>
</reference>
<feature type="binding site" evidence="3">
    <location>
        <begin position="86"/>
        <end position="89"/>
    </location>
    <ligand>
        <name>NAD(+)</name>
        <dbReference type="ChEBI" id="CHEBI:57540"/>
    </ligand>
</feature>
<dbReference type="InterPro" id="IPR003000">
    <property type="entry name" value="Sirtuin"/>
</dbReference>
<dbReference type="RefSeq" id="WP_111340739.1">
    <property type="nucleotide sequence ID" value="NZ_QLII01000001.1"/>
</dbReference>
<dbReference type="GO" id="GO:0017136">
    <property type="term" value="F:histone deacetylase activity, NAD-dependent"/>
    <property type="evidence" value="ECO:0007669"/>
    <property type="project" value="TreeGrafter"/>
</dbReference>
<comment type="similarity">
    <text evidence="3">Belongs to the sirtuin family. Class III subfamily.</text>
</comment>
<evidence type="ECO:0000259" key="5">
    <source>
        <dbReference type="PROSITE" id="PS50305"/>
    </source>
</evidence>
<keyword evidence="2 3" id="KW-0520">NAD</keyword>
<dbReference type="HAMAP" id="MF_01121">
    <property type="entry name" value="Sirtuin_ClassIII"/>
    <property type="match status" value="1"/>
</dbReference>
<dbReference type="Gene3D" id="3.40.50.1220">
    <property type="entry name" value="TPP-binding domain"/>
    <property type="match status" value="1"/>
</dbReference>
<feature type="binding site" evidence="3">
    <location>
        <position position="53"/>
    </location>
    <ligand>
        <name>substrate</name>
    </ligand>
</feature>
<name>A0A327NGB0_9BACT</name>
<organism evidence="6 7">
    <name type="scientific">Spirosoma telluris</name>
    <dbReference type="NCBI Taxonomy" id="2183553"/>
    <lineage>
        <taxon>Bacteria</taxon>
        <taxon>Pseudomonadati</taxon>
        <taxon>Bacteroidota</taxon>
        <taxon>Cytophagia</taxon>
        <taxon>Cytophagales</taxon>
        <taxon>Cytophagaceae</taxon>
        <taxon>Spirosoma</taxon>
    </lineage>
</organism>
<evidence type="ECO:0000313" key="7">
    <source>
        <dbReference type="Proteomes" id="UP000249016"/>
    </source>
</evidence>
<dbReference type="EC" id="2.3.1.286" evidence="3"/>
<dbReference type="PANTHER" id="PTHR11085">
    <property type="entry name" value="NAD-DEPENDENT PROTEIN DEACYLASE SIRTUIN-5, MITOCHONDRIAL-RELATED"/>
    <property type="match status" value="1"/>
</dbReference>
<dbReference type="Pfam" id="PF02146">
    <property type="entry name" value="SIR2"/>
    <property type="match status" value="1"/>
</dbReference>
<comment type="subcellular location">
    <subcellularLocation>
        <location evidence="3">Cytoplasm</location>
    </subcellularLocation>
</comment>
<dbReference type="GO" id="GO:0036055">
    <property type="term" value="F:protein-succinyllysine desuccinylase activity"/>
    <property type="evidence" value="ECO:0007669"/>
    <property type="project" value="UniProtKB-UniRule"/>
</dbReference>
<evidence type="ECO:0000256" key="1">
    <source>
        <dbReference type="ARBA" id="ARBA00022679"/>
    </source>
</evidence>
<dbReference type="PROSITE" id="PS50305">
    <property type="entry name" value="SIRTUIN"/>
    <property type="match status" value="1"/>
</dbReference>
<dbReference type="Gene3D" id="3.30.1600.10">
    <property type="entry name" value="SIR2/SIRT2 'Small Domain"/>
    <property type="match status" value="1"/>
</dbReference>
<dbReference type="GO" id="GO:0070403">
    <property type="term" value="F:NAD+ binding"/>
    <property type="evidence" value="ECO:0007669"/>
    <property type="project" value="UniProtKB-UniRule"/>
</dbReference>
<comment type="domain">
    <text evidence="3">2 residues (Tyr-53 and Arg-56) present in a large hydrophobic pocket are probably involved in substrate specificity. They are important for desuccinylation activity, but dispensable for deacetylation activity.</text>
</comment>
<dbReference type="OrthoDB" id="9800582at2"/>
<dbReference type="Proteomes" id="UP000249016">
    <property type="component" value="Unassembled WGS sequence"/>
</dbReference>
<feature type="active site" description="Proton acceptor" evidence="3">
    <location>
        <position position="104"/>
    </location>
</feature>
<keyword evidence="3" id="KW-0963">Cytoplasm</keyword>
<comment type="caution">
    <text evidence="3 4">Lacks conserved residue(s) required for the propagation of feature annotation.</text>
</comment>
<dbReference type="InterPro" id="IPR027546">
    <property type="entry name" value="Sirtuin_class_III"/>
</dbReference>
<dbReference type="GO" id="GO:0036054">
    <property type="term" value="F:protein-malonyllysine demalonylase activity"/>
    <property type="evidence" value="ECO:0007669"/>
    <property type="project" value="InterPro"/>
</dbReference>
<feature type="domain" description="Deacetylase sirtuin-type" evidence="5">
    <location>
        <begin position="1"/>
        <end position="228"/>
    </location>
</feature>
<accession>A0A327NGB0</accession>
<evidence type="ECO:0000256" key="2">
    <source>
        <dbReference type="ARBA" id="ARBA00023027"/>
    </source>
</evidence>
<gene>
    <name evidence="3" type="primary">cobB</name>
    <name evidence="6" type="ORF">HMF3257_04710</name>
</gene>
<dbReference type="CDD" id="cd01412">
    <property type="entry name" value="SIRT5_Af1_CobB"/>
    <property type="match status" value="1"/>
</dbReference>
<feature type="binding site" evidence="3">
    <location>
        <begin position="9"/>
        <end position="28"/>
    </location>
    <ligand>
        <name>NAD(+)</name>
        <dbReference type="ChEBI" id="CHEBI:57540"/>
    </ligand>
</feature>
<comment type="catalytic activity">
    <reaction evidence="3">
        <text>N(6)-acetyl-L-lysyl-[protein] + NAD(+) + H2O = 2''-O-acetyl-ADP-D-ribose + nicotinamide + L-lysyl-[protein]</text>
        <dbReference type="Rhea" id="RHEA:43636"/>
        <dbReference type="Rhea" id="RHEA-COMP:9752"/>
        <dbReference type="Rhea" id="RHEA-COMP:10731"/>
        <dbReference type="ChEBI" id="CHEBI:15377"/>
        <dbReference type="ChEBI" id="CHEBI:17154"/>
        <dbReference type="ChEBI" id="CHEBI:29969"/>
        <dbReference type="ChEBI" id="CHEBI:57540"/>
        <dbReference type="ChEBI" id="CHEBI:61930"/>
        <dbReference type="ChEBI" id="CHEBI:83767"/>
        <dbReference type="EC" id="2.3.1.286"/>
    </reaction>
</comment>
<dbReference type="EMBL" id="QLII01000001">
    <property type="protein sequence ID" value="RAI73865.1"/>
    <property type="molecule type" value="Genomic_DNA"/>
</dbReference>
<dbReference type="GO" id="GO:0005737">
    <property type="term" value="C:cytoplasm"/>
    <property type="evidence" value="ECO:0007669"/>
    <property type="project" value="UniProtKB-SubCell"/>
</dbReference>
<proteinExistence type="inferred from homology"/>